<comment type="caution">
    <text evidence="2">The sequence shown here is derived from an EMBL/GenBank/DDBJ whole genome shotgun (WGS) entry which is preliminary data.</text>
</comment>
<keyword evidence="3" id="KW-1185">Reference proteome</keyword>
<reference evidence="2" key="1">
    <citation type="journal article" date="2020" name="New Phytol.">
        <title>Comparative genomics reveals dynamic genome evolution in host specialist ectomycorrhizal fungi.</title>
        <authorList>
            <person name="Lofgren L.A."/>
            <person name="Nguyen N.H."/>
            <person name="Vilgalys R."/>
            <person name="Ruytinx J."/>
            <person name="Liao H.L."/>
            <person name="Branco S."/>
            <person name="Kuo A."/>
            <person name="LaButti K."/>
            <person name="Lipzen A."/>
            <person name="Andreopoulos W."/>
            <person name="Pangilinan J."/>
            <person name="Riley R."/>
            <person name="Hundley H."/>
            <person name="Na H."/>
            <person name="Barry K."/>
            <person name="Grigoriev I.V."/>
            <person name="Stajich J.E."/>
            <person name="Kennedy P.G."/>
        </authorList>
    </citation>
    <scope>NUCLEOTIDE SEQUENCE</scope>
    <source>
        <strain evidence="2">MN1</strain>
    </source>
</reference>
<evidence type="ECO:0000256" key="1">
    <source>
        <dbReference type="SAM" id="MobiDB-lite"/>
    </source>
</evidence>
<sequence>MAGAGGWPSCHERYAQSHPQGYMSGLGGTSKSWICATGKKLINDLIMKQFPLLLLDNNRWKLELLCTNNYPWCKNNLGLDRSWKDMSTKLAAKEEDLDNEANLLHSKGKGKRCLSDSSECHDDQCDIKKSRNNSTSTTISTEEKVCPIALPTLVCGTSLLLHQDPKPSPVSTVNLLSPIDLPLPLQDLPGCVACEKSAVPFGVYLLQPTPQGSLVSHNAHGTNKENKFVLKDPLANIFGPNGMARTVPEPALSPIKKPNDGSSTKVPKKKMHPGSAKNVQNLCALRWLKQVKMASSTTDEFSLYWAALTSAQQDKYKADMERLQSAGTWTKGSNKAICDGTMY</sequence>
<dbReference type="Proteomes" id="UP000807769">
    <property type="component" value="Unassembled WGS sequence"/>
</dbReference>
<organism evidence="2 3">
    <name type="scientific">Suillus subaureus</name>
    <dbReference type="NCBI Taxonomy" id="48587"/>
    <lineage>
        <taxon>Eukaryota</taxon>
        <taxon>Fungi</taxon>
        <taxon>Dikarya</taxon>
        <taxon>Basidiomycota</taxon>
        <taxon>Agaricomycotina</taxon>
        <taxon>Agaricomycetes</taxon>
        <taxon>Agaricomycetidae</taxon>
        <taxon>Boletales</taxon>
        <taxon>Suillineae</taxon>
        <taxon>Suillaceae</taxon>
        <taxon>Suillus</taxon>
    </lineage>
</organism>
<name>A0A9P7J8D3_9AGAM</name>
<dbReference type="EMBL" id="JABBWG010000040">
    <property type="protein sequence ID" value="KAG1808041.1"/>
    <property type="molecule type" value="Genomic_DNA"/>
</dbReference>
<dbReference type="AlphaFoldDB" id="A0A9P7J8D3"/>
<dbReference type="OrthoDB" id="2637014at2759"/>
<accession>A0A9P7J8D3</accession>
<evidence type="ECO:0000313" key="2">
    <source>
        <dbReference type="EMBL" id="KAG1808041.1"/>
    </source>
</evidence>
<gene>
    <name evidence="2" type="ORF">BJ212DRAFT_1303226</name>
</gene>
<proteinExistence type="predicted"/>
<dbReference type="RefSeq" id="XP_041188426.1">
    <property type="nucleotide sequence ID" value="XM_041333389.1"/>
</dbReference>
<feature type="region of interest" description="Disordered" evidence="1">
    <location>
        <begin position="248"/>
        <end position="275"/>
    </location>
</feature>
<dbReference type="GeneID" id="64627406"/>
<evidence type="ECO:0000313" key="3">
    <source>
        <dbReference type="Proteomes" id="UP000807769"/>
    </source>
</evidence>
<protein>
    <submittedName>
        <fullName evidence="2">Uncharacterized protein</fullName>
    </submittedName>
</protein>